<dbReference type="PANTHER" id="PTHR43191">
    <property type="entry name" value="RRNA METHYLTRANSFERASE 3"/>
    <property type="match status" value="1"/>
</dbReference>
<dbReference type="AlphaFoldDB" id="A0A1T4QSF9"/>
<dbReference type="Proteomes" id="UP000190328">
    <property type="component" value="Unassembled WGS sequence"/>
</dbReference>
<evidence type="ECO:0000256" key="2">
    <source>
        <dbReference type="ARBA" id="ARBA00022603"/>
    </source>
</evidence>
<proteinExistence type="inferred from homology"/>
<dbReference type="Pfam" id="PF22435">
    <property type="entry name" value="MRM3-like_sub_bind"/>
    <property type="match status" value="1"/>
</dbReference>
<evidence type="ECO:0000259" key="5">
    <source>
        <dbReference type="SMART" id="SM00967"/>
    </source>
</evidence>
<name>A0A1T4QSF9_9ENTE</name>
<dbReference type="GO" id="GO:0006396">
    <property type="term" value="P:RNA processing"/>
    <property type="evidence" value="ECO:0007669"/>
    <property type="project" value="InterPro"/>
</dbReference>
<dbReference type="EMBL" id="FUXI01000033">
    <property type="protein sequence ID" value="SKA06645.1"/>
    <property type="molecule type" value="Genomic_DNA"/>
</dbReference>
<evidence type="ECO:0000313" key="6">
    <source>
        <dbReference type="EMBL" id="SKA06645.1"/>
    </source>
</evidence>
<dbReference type="SUPFAM" id="SSF75217">
    <property type="entry name" value="alpha/beta knot"/>
    <property type="match status" value="1"/>
</dbReference>
<keyword evidence="3 6" id="KW-0808">Transferase</keyword>
<dbReference type="GO" id="GO:0005737">
    <property type="term" value="C:cytoplasm"/>
    <property type="evidence" value="ECO:0007669"/>
    <property type="project" value="UniProtKB-ARBA"/>
</dbReference>
<feature type="domain" description="RNA 2-O ribose methyltransferase substrate binding" evidence="5">
    <location>
        <begin position="31"/>
        <end position="103"/>
    </location>
</feature>
<dbReference type="SMART" id="SM00967">
    <property type="entry name" value="SpoU_sub_bind"/>
    <property type="match status" value="1"/>
</dbReference>
<dbReference type="OrthoDB" id="9785673at2"/>
<dbReference type="GO" id="GO:0032259">
    <property type="term" value="P:methylation"/>
    <property type="evidence" value="ECO:0007669"/>
    <property type="project" value="UniProtKB-KW"/>
</dbReference>
<dbReference type="InterPro" id="IPR013123">
    <property type="entry name" value="SpoU_subst-bd"/>
</dbReference>
<gene>
    <name evidence="6" type="ORF">SAMN02745116_02296</name>
</gene>
<evidence type="ECO:0000256" key="3">
    <source>
        <dbReference type="ARBA" id="ARBA00022679"/>
    </source>
</evidence>
<dbReference type="InterPro" id="IPR029026">
    <property type="entry name" value="tRNA_m1G_MTases_N"/>
</dbReference>
<dbReference type="SUPFAM" id="SSF55315">
    <property type="entry name" value="L30e-like"/>
    <property type="match status" value="1"/>
</dbReference>
<keyword evidence="2 6" id="KW-0489">Methyltransferase</keyword>
<feature type="coiled-coil region" evidence="4">
    <location>
        <begin position="1"/>
        <end position="28"/>
    </location>
</feature>
<dbReference type="GO" id="GO:0008173">
    <property type="term" value="F:RNA methyltransferase activity"/>
    <property type="evidence" value="ECO:0007669"/>
    <property type="project" value="InterPro"/>
</dbReference>
<dbReference type="InterPro" id="IPR051259">
    <property type="entry name" value="rRNA_Methyltransferase"/>
</dbReference>
<evidence type="ECO:0000313" key="7">
    <source>
        <dbReference type="Proteomes" id="UP000190328"/>
    </source>
</evidence>
<dbReference type="STRING" id="263852.SAMN02745116_02296"/>
<dbReference type="InterPro" id="IPR001537">
    <property type="entry name" value="SpoU_MeTrfase"/>
</dbReference>
<dbReference type="Pfam" id="PF00588">
    <property type="entry name" value="SpoU_methylase"/>
    <property type="match status" value="1"/>
</dbReference>
<keyword evidence="4" id="KW-0175">Coiled coil</keyword>
<protein>
    <submittedName>
        <fullName evidence="6">RNA methyltransferase, TrmH family</fullName>
    </submittedName>
</protein>
<evidence type="ECO:0000256" key="4">
    <source>
        <dbReference type="SAM" id="Coils"/>
    </source>
</evidence>
<evidence type="ECO:0000256" key="1">
    <source>
        <dbReference type="ARBA" id="ARBA00007228"/>
    </source>
</evidence>
<dbReference type="RefSeq" id="WP_078808198.1">
    <property type="nucleotide sequence ID" value="NZ_FUXI01000033.1"/>
</dbReference>
<dbReference type="InterPro" id="IPR029028">
    <property type="entry name" value="Alpha/beta_knot_MTases"/>
</dbReference>
<dbReference type="InterPro" id="IPR053888">
    <property type="entry name" value="MRM3-like_sub_bind"/>
</dbReference>
<dbReference type="InterPro" id="IPR029064">
    <property type="entry name" value="Ribosomal_eL30-like_sf"/>
</dbReference>
<keyword evidence="7" id="KW-1185">Reference proteome</keyword>
<dbReference type="CDD" id="cd18095">
    <property type="entry name" value="SpoU-like_rRNA-MTase"/>
    <property type="match status" value="1"/>
</dbReference>
<reference evidence="6 7" key="1">
    <citation type="submission" date="2017-02" db="EMBL/GenBank/DDBJ databases">
        <authorList>
            <person name="Peterson S.W."/>
        </authorList>
    </citation>
    <scope>NUCLEOTIDE SEQUENCE [LARGE SCALE GENOMIC DNA]</scope>
    <source>
        <strain evidence="6 7">ATCC BAA-1030</strain>
    </source>
</reference>
<comment type="similarity">
    <text evidence="1">Belongs to the class IV-like SAM-binding methyltransferase superfamily. RNA methyltransferase TrmH family.</text>
</comment>
<accession>A0A1T4QSF9</accession>
<sequence>MKTIQSTKNELIKEIKKLHKKKERERTQRFLIEGFHLIEEAWKNECEITQVFFTNRGLNEWGEFFKHFPEEQKTLVSDEVMHTLSELPTPQGICAVVKMKEQKMTEWSGGWLLLDNVQDPGNVGTMIRSADAFGLSGVILGKGTADIYSGKVLRAMQGSNFHLPIVQMELQESIDLLKKHKVTVYGTELNERAISLSEVQKTKNYAIILGNEGTGVSSEILEKTDANIFIEMKGNAESLNVAIAASILMYSFSV</sequence>
<dbReference type="Gene3D" id="3.40.1280.10">
    <property type="match status" value="1"/>
</dbReference>
<dbReference type="PANTHER" id="PTHR43191:SF2">
    <property type="entry name" value="RRNA METHYLTRANSFERASE 3, MITOCHONDRIAL"/>
    <property type="match status" value="1"/>
</dbReference>
<dbReference type="Gene3D" id="3.30.1330.30">
    <property type="match status" value="1"/>
</dbReference>
<dbReference type="GO" id="GO:0003723">
    <property type="term" value="F:RNA binding"/>
    <property type="evidence" value="ECO:0007669"/>
    <property type="project" value="InterPro"/>
</dbReference>
<organism evidence="6 7">
    <name type="scientific">Pilibacter termitis</name>
    <dbReference type="NCBI Taxonomy" id="263852"/>
    <lineage>
        <taxon>Bacteria</taxon>
        <taxon>Bacillati</taxon>
        <taxon>Bacillota</taxon>
        <taxon>Bacilli</taxon>
        <taxon>Lactobacillales</taxon>
        <taxon>Enterococcaceae</taxon>
        <taxon>Pilibacter</taxon>
    </lineage>
</organism>